<evidence type="ECO:0000313" key="1">
    <source>
        <dbReference type="EMBL" id="MBB5022530.1"/>
    </source>
</evidence>
<sequence>MRLAAPSFILPAQRLENVQYLQGLVDEVQLLYFCSQQPEDFPDEMEVAALAREPINYNVHLPYDRSLHSPDSWEVMGKFLHSLQPLQASTHTLHLQPEIEFFHLLEKFAAAHTAGISVENGGNDAHLFAEAQVLPVDFCVDVGHLIHHGQEVEAVLQKYQERIVLLHLHGSDGQRDHQGLQRVDRGLLRLVKDFAQERGVTICLEIFQEQVLRESIALLQEA</sequence>
<organism evidence="1 2">
    <name type="scientific">Desulfurispira natronophila</name>
    <dbReference type="NCBI Taxonomy" id="682562"/>
    <lineage>
        <taxon>Bacteria</taxon>
        <taxon>Pseudomonadati</taxon>
        <taxon>Chrysiogenota</taxon>
        <taxon>Chrysiogenia</taxon>
        <taxon>Chrysiogenales</taxon>
        <taxon>Chrysiogenaceae</taxon>
        <taxon>Desulfurispira</taxon>
    </lineage>
</organism>
<evidence type="ECO:0000313" key="2">
    <source>
        <dbReference type="Proteomes" id="UP000528322"/>
    </source>
</evidence>
<keyword evidence="1" id="KW-0413">Isomerase</keyword>
<protein>
    <submittedName>
        <fullName evidence="1">Sugar phosphate isomerase/epimerase</fullName>
    </submittedName>
</protein>
<gene>
    <name evidence="1" type="ORF">HNR37_001868</name>
</gene>
<dbReference type="AlphaFoldDB" id="A0A7W8DHI8"/>
<proteinExistence type="predicted"/>
<dbReference type="SUPFAM" id="SSF51658">
    <property type="entry name" value="Xylose isomerase-like"/>
    <property type="match status" value="1"/>
</dbReference>
<dbReference type="EMBL" id="JACHID010000012">
    <property type="protein sequence ID" value="MBB5022530.1"/>
    <property type="molecule type" value="Genomic_DNA"/>
</dbReference>
<dbReference type="InterPro" id="IPR036237">
    <property type="entry name" value="Xyl_isomerase-like_sf"/>
</dbReference>
<dbReference type="Proteomes" id="UP000528322">
    <property type="component" value="Unassembled WGS sequence"/>
</dbReference>
<keyword evidence="2" id="KW-1185">Reference proteome</keyword>
<dbReference type="GO" id="GO:0016853">
    <property type="term" value="F:isomerase activity"/>
    <property type="evidence" value="ECO:0007669"/>
    <property type="project" value="UniProtKB-KW"/>
</dbReference>
<dbReference type="NCBIfam" id="NF041277">
    <property type="entry name" value="coba_remo_CbiR"/>
    <property type="match status" value="1"/>
</dbReference>
<dbReference type="Gene3D" id="3.20.20.150">
    <property type="entry name" value="Divalent-metal-dependent TIM barrel enzymes"/>
    <property type="match status" value="1"/>
</dbReference>
<dbReference type="RefSeq" id="WP_183733204.1">
    <property type="nucleotide sequence ID" value="NZ_JACHID010000012.1"/>
</dbReference>
<comment type="caution">
    <text evidence="1">The sequence shown here is derived from an EMBL/GenBank/DDBJ whole genome shotgun (WGS) entry which is preliminary data.</text>
</comment>
<accession>A0A7W8DHI8</accession>
<name>A0A7W8DHI8_9BACT</name>
<reference evidence="1 2" key="1">
    <citation type="submission" date="2020-08" db="EMBL/GenBank/DDBJ databases">
        <title>Genomic Encyclopedia of Type Strains, Phase IV (KMG-IV): sequencing the most valuable type-strain genomes for metagenomic binning, comparative biology and taxonomic classification.</title>
        <authorList>
            <person name="Goeker M."/>
        </authorList>
    </citation>
    <scope>NUCLEOTIDE SEQUENCE [LARGE SCALE GENOMIC DNA]</scope>
    <source>
        <strain evidence="1 2">DSM 22071</strain>
    </source>
</reference>